<gene>
    <name evidence="3" type="ORF">UTRI_00615</name>
</gene>
<evidence type="ECO:0000259" key="2">
    <source>
        <dbReference type="PROSITE" id="PS50090"/>
    </source>
</evidence>
<keyword evidence="4" id="KW-1185">Reference proteome</keyword>
<dbReference type="InterPro" id="IPR028002">
    <property type="entry name" value="Myb_DNA-bind_5"/>
</dbReference>
<dbReference type="PROSITE" id="PS50090">
    <property type="entry name" value="MYB_LIKE"/>
    <property type="match status" value="1"/>
</dbReference>
<accession>A0A5C3DS33</accession>
<feature type="region of interest" description="Disordered" evidence="1">
    <location>
        <begin position="253"/>
        <end position="306"/>
    </location>
</feature>
<dbReference type="EMBL" id="OOIN01000002">
    <property type="protein sequence ID" value="SPO21138.1"/>
    <property type="molecule type" value="Genomic_DNA"/>
</dbReference>
<name>A0A5C3DS33_9BASI</name>
<feature type="region of interest" description="Disordered" evidence="1">
    <location>
        <begin position="80"/>
        <end position="132"/>
    </location>
</feature>
<evidence type="ECO:0000313" key="3">
    <source>
        <dbReference type="EMBL" id="SPO21138.1"/>
    </source>
</evidence>
<evidence type="ECO:0000313" key="4">
    <source>
        <dbReference type="Proteomes" id="UP000324022"/>
    </source>
</evidence>
<feature type="compositionally biased region" description="Low complexity" evidence="1">
    <location>
        <begin position="100"/>
        <end position="127"/>
    </location>
</feature>
<reference evidence="3 4" key="1">
    <citation type="submission" date="2018-03" db="EMBL/GenBank/DDBJ databases">
        <authorList>
            <person name="Guldener U."/>
        </authorList>
    </citation>
    <scope>NUCLEOTIDE SEQUENCE [LARGE SCALE GENOMIC DNA]</scope>
    <source>
        <strain evidence="3 4">NBRC100155</strain>
    </source>
</reference>
<dbReference type="Pfam" id="PF13873">
    <property type="entry name" value="Myb_DNA-bind_5"/>
    <property type="match status" value="1"/>
</dbReference>
<feature type="compositionally biased region" description="Polar residues" evidence="1">
    <location>
        <begin position="260"/>
        <end position="284"/>
    </location>
</feature>
<feature type="domain" description="Myb-like" evidence="2">
    <location>
        <begin position="125"/>
        <end position="195"/>
    </location>
</feature>
<proteinExistence type="predicted"/>
<organism evidence="3 4">
    <name type="scientific">Ustilago trichophora</name>
    <dbReference type="NCBI Taxonomy" id="86804"/>
    <lineage>
        <taxon>Eukaryota</taxon>
        <taxon>Fungi</taxon>
        <taxon>Dikarya</taxon>
        <taxon>Basidiomycota</taxon>
        <taxon>Ustilaginomycotina</taxon>
        <taxon>Ustilaginomycetes</taxon>
        <taxon>Ustilaginales</taxon>
        <taxon>Ustilaginaceae</taxon>
        <taxon>Ustilago</taxon>
    </lineage>
</organism>
<dbReference type="OrthoDB" id="2558138at2759"/>
<dbReference type="InterPro" id="IPR001005">
    <property type="entry name" value="SANT/Myb"/>
</dbReference>
<sequence>MKLFARRASTGVPDFIYTPRLRLAPERPRTTMNTNPQLDPALARLPESLRPSFLALESTEMDEMPDIVDMSQVFWQQMMQRPSLPPESPSNSQELRYVPQASQSQSVAPSRSSQSVMSVPVSMSSSRGNKNHWTPDDVEVLILAVHNHNPYKHRTNTDKGAAWKRVLEEVNVVFVGLGQRKRSMQGIKEKWKQIYSNRKHEDRELASSSGIVELRSEMERLVDDVIQSDVASSYGCIARETAEQHRRRLSELTGRIHGTAASQSMSSRTQRALSSQEMPSSSQPVDEESDTSIDSVAGTPARKRARNATHEALAMMIENDKEQRRADERYRSESLRIQQDMVGIGSSLINAVTTDIRDLKTRFDSMENNINRMVSLLTAQTGQQPSAGARPQLIPTIDEEPRTPRRHRAVSIDTSASITPTRASPSRRRSSRAPSQSRTGRYGGFHN</sequence>
<protein>
    <recommendedName>
        <fullName evidence="2">Myb-like domain-containing protein</fullName>
    </recommendedName>
</protein>
<dbReference type="AlphaFoldDB" id="A0A5C3DS33"/>
<feature type="region of interest" description="Disordered" evidence="1">
    <location>
        <begin position="380"/>
        <end position="447"/>
    </location>
</feature>
<dbReference type="Proteomes" id="UP000324022">
    <property type="component" value="Unassembled WGS sequence"/>
</dbReference>
<evidence type="ECO:0000256" key="1">
    <source>
        <dbReference type="SAM" id="MobiDB-lite"/>
    </source>
</evidence>